<comment type="pathway">
    <text evidence="10">Cofactor biosynthesis; adenosylcobalamin biosynthesis.</text>
</comment>
<keyword evidence="4 10" id="KW-0169">Cobalamin biosynthesis</keyword>
<evidence type="ECO:0000256" key="6">
    <source>
        <dbReference type="ARBA" id="ARBA00022989"/>
    </source>
</evidence>
<comment type="subcellular location">
    <subcellularLocation>
        <location evidence="10">Cell membrane</location>
        <topology evidence="10">Multi-pass membrane protein</topology>
    </subcellularLocation>
</comment>
<dbReference type="PANTHER" id="PTHR38662">
    <property type="entry name" value="COBALT TRANSPORT PROTEIN CBIN"/>
    <property type="match status" value="1"/>
</dbReference>
<feature type="transmembrane region" description="Helical" evidence="10">
    <location>
        <begin position="9"/>
        <end position="27"/>
    </location>
</feature>
<dbReference type="EMBL" id="CP049887">
    <property type="protein sequence ID" value="QIL48652.1"/>
    <property type="molecule type" value="Genomic_DNA"/>
</dbReference>
<dbReference type="UniPathway" id="UPA00148"/>
<dbReference type="RefSeq" id="WP_166034788.1">
    <property type="nucleotide sequence ID" value="NZ_CP049887.1"/>
</dbReference>
<dbReference type="NCBIfam" id="NF002780">
    <property type="entry name" value="PRK02898.1"/>
    <property type="match status" value="1"/>
</dbReference>
<dbReference type="InterPro" id="IPR003705">
    <property type="entry name" value="CbiN"/>
</dbReference>
<comment type="similarity">
    <text evidence="10">Belongs to the CbiN family.</text>
</comment>
<evidence type="ECO:0000256" key="4">
    <source>
        <dbReference type="ARBA" id="ARBA00022573"/>
    </source>
</evidence>
<keyword evidence="3 10" id="KW-1003">Cell membrane</keyword>
<keyword evidence="9 10" id="KW-0170">Cobalt</keyword>
<protein>
    <recommendedName>
        <fullName evidence="10">Cobalt transport protein CbiN</fullName>
    </recommendedName>
    <alternativeName>
        <fullName evidence="10">Energy-coupling factor transporter probable substrate-capture protein CbiN</fullName>
        <shortName evidence="10">ECF transporter S component CbiN</shortName>
    </alternativeName>
</protein>
<dbReference type="NCBIfam" id="TIGR01165">
    <property type="entry name" value="cbiN"/>
    <property type="match status" value="1"/>
</dbReference>
<evidence type="ECO:0000256" key="8">
    <source>
        <dbReference type="ARBA" id="ARBA00023136"/>
    </source>
</evidence>
<evidence type="ECO:0000313" key="12">
    <source>
        <dbReference type="Proteomes" id="UP000501747"/>
    </source>
</evidence>
<reference evidence="11 12" key="1">
    <citation type="submission" date="2020-03" db="EMBL/GenBank/DDBJ databases">
        <title>Vagococcus sp. nov., isolated from beetles.</title>
        <authorList>
            <person name="Hyun D.-W."/>
            <person name="Bae J.-W."/>
        </authorList>
    </citation>
    <scope>NUCLEOTIDE SEQUENCE [LARGE SCALE GENOMIC DNA]</scope>
    <source>
        <strain evidence="11 12">HDW17B</strain>
    </source>
</reference>
<name>A0A6G8AUM4_9ENTE</name>
<evidence type="ECO:0000256" key="5">
    <source>
        <dbReference type="ARBA" id="ARBA00022692"/>
    </source>
</evidence>
<dbReference type="GO" id="GO:0009236">
    <property type="term" value="P:cobalamin biosynthetic process"/>
    <property type="evidence" value="ECO:0007669"/>
    <property type="project" value="UniProtKB-UniRule"/>
</dbReference>
<keyword evidence="6 10" id="KW-1133">Transmembrane helix</keyword>
<evidence type="ECO:0000256" key="7">
    <source>
        <dbReference type="ARBA" id="ARBA00023065"/>
    </source>
</evidence>
<accession>A0A6G8AUM4</accession>
<dbReference type="PANTHER" id="PTHR38662:SF1">
    <property type="entry name" value="COBALT TRANSPORT PROTEIN CBIN"/>
    <property type="match status" value="1"/>
</dbReference>
<gene>
    <name evidence="10" type="primary">cbiN</name>
    <name evidence="11" type="ORF">G7082_09115</name>
</gene>
<dbReference type="HAMAP" id="MF_00330">
    <property type="entry name" value="CbiN"/>
    <property type="match status" value="1"/>
</dbReference>
<keyword evidence="5 10" id="KW-0812">Transmembrane</keyword>
<evidence type="ECO:0000256" key="3">
    <source>
        <dbReference type="ARBA" id="ARBA00022475"/>
    </source>
</evidence>
<evidence type="ECO:0000256" key="9">
    <source>
        <dbReference type="ARBA" id="ARBA00023285"/>
    </source>
</evidence>
<dbReference type="GO" id="GO:0005886">
    <property type="term" value="C:plasma membrane"/>
    <property type="evidence" value="ECO:0007669"/>
    <property type="project" value="UniProtKB-SubCell"/>
</dbReference>
<sequence length="98" mass="10529">MKKGNKTKANLLMVVAIVALVIGALLLQPKGEFEGSDGAAEAMITEIKPDYEPWFEPLIEPKSGEIESLLFTLQGSIGAAIIAYVIGYNKGKNKHAID</sequence>
<comment type="subunit">
    <text evidence="10">Forms an energy-coupling factor (ECF) transporter complex composed of an ATP-binding protein (A component, CbiO), a transmembrane protein (T component, CbiQ) and 2 possible substrate-capture proteins (S components, CbiM and CbiN) of unknown stoichimetry.</text>
</comment>
<dbReference type="Pfam" id="PF02553">
    <property type="entry name" value="CbiN"/>
    <property type="match status" value="1"/>
</dbReference>
<keyword evidence="8 10" id="KW-0472">Membrane</keyword>
<evidence type="ECO:0000256" key="10">
    <source>
        <dbReference type="HAMAP-Rule" id="MF_00330"/>
    </source>
</evidence>
<keyword evidence="12" id="KW-1185">Reference proteome</keyword>
<dbReference type="Proteomes" id="UP000501747">
    <property type="component" value="Chromosome"/>
</dbReference>
<keyword evidence="1 10" id="KW-0171">Cobalt transport</keyword>
<dbReference type="KEGG" id="vhy:G7082_09115"/>
<keyword evidence="2 10" id="KW-0813">Transport</keyword>
<dbReference type="AlphaFoldDB" id="A0A6G8AUM4"/>
<organism evidence="11 12">
    <name type="scientific">Vagococcus hydrophili</name>
    <dbReference type="NCBI Taxonomy" id="2714947"/>
    <lineage>
        <taxon>Bacteria</taxon>
        <taxon>Bacillati</taxon>
        <taxon>Bacillota</taxon>
        <taxon>Bacilli</taxon>
        <taxon>Lactobacillales</taxon>
        <taxon>Enterococcaceae</taxon>
        <taxon>Vagococcus</taxon>
    </lineage>
</organism>
<keyword evidence="7 10" id="KW-0406">Ion transport</keyword>
<evidence type="ECO:0000256" key="2">
    <source>
        <dbReference type="ARBA" id="ARBA00022448"/>
    </source>
</evidence>
<feature type="transmembrane region" description="Helical" evidence="10">
    <location>
        <begin position="68"/>
        <end position="87"/>
    </location>
</feature>
<dbReference type="GO" id="GO:0015087">
    <property type="term" value="F:cobalt ion transmembrane transporter activity"/>
    <property type="evidence" value="ECO:0007669"/>
    <property type="project" value="UniProtKB-UniRule"/>
</dbReference>
<evidence type="ECO:0000256" key="1">
    <source>
        <dbReference type="ARBA" id="ARBA00022426"/>
    </source>
</evidence>
<proteinExistence type="inferred from homology"/>
<comment type="function">
    <text evidence="10">Part of the energy-coupling factor (ECF) transporter complex CbiMNOQ involved in cobalt import.</text>
</comment>
<evidence type="ECO:0000313" key="11">
    <source>
        <dbReference type="EMBL" id="QIL48652.1"/>
    </source>
</evidence>